<proteinExistence type="predicted"/>
<reference evidence="1" key="1">
    <citation type="journal article" date="2014" name="Int. J. Syst. Evol. Microbiol.">
        <title>Complete genome sequence of Corynebacterium casei LMG S-19264T (=DSM 44701T), isolated from a smear-ripened cheese.</title>
        <authorList>
            <consortium name="US DOE Joint Genome Institute (JGI-PGF)"/>
            <person name="Walter F."/>
            <person name="Albersmeier A."/>
            <person name="Kalinowski J."/>
            <person name="Ruckert C."/>
        </authorList>
    </citation>
    <scope>NUCLEOTIDE SEQUENCE</scope>
    <source>
        <strain evidence="1">VKM Ac-1447</strain>
    </source>
</reference>
<dbReference type="EMBL" id="BSEO01000014">
    <property type="protein sequence ID" value="GLJ81105.1"/>
    <property type="molecule type" value="Genomic_DNA"/>
</dbReference>
<evidence type="ECO:0000313" key="2">
    <source>
        <dbReference type="Proteomes" id="UP001142317"/>
    </source>
</evidence>
<protein>
    <submittedName>
        <fullName evidence="1">Uncharacterized protein</fullName>
    </submittedName>
</protein>
<keyword evidence="2" id="KW-1185">Reference proteome</keyword>
<name>A0A9W6M4F6_9MICO</name>
<accession>A0A9W6M4F6</accession>
<organism evidence="1 2">
    <name type="scientific">Microbacterium imperiale</name>
    <dbReference type="NCBI Taxonomy" id="33884"/>
    <lineage>
        <taxon>Bacteria</taxon>
        <taxon>Bacillati</taxon>
        <taxon>Actinomycetota</taxon>
        <taxon>Actinomycetes</taxon>
        <taxon>Micrococcales</taxon>
        <taxon>Microbacteriaceae</taxon>
        <taxon>Microbacterium</taxon>
    </lineage>
</organism>
<gene>
    <name evidence="1" type="ORF">GCM10017586_27880</name>
</gene>
<comment type="caution">
    <text evidence="1">The sequence shown here is derived from an EMBL/GenBank/DDBJ whole genome shotgun (WGS) entry which is preliminary data.</text>
</comment>
<reference evidence="1" key="2">
    <citation type="submission" date="2023-01" db="EMBL/GenBank/DDBJ databases">
        <authorList>
            <person name="Sun Q."/>
            <person name="Evtushenko L."/>
        </authorList>
    </citation>
    <scope>NUCLEOTIDE SEQUENCE</scope>
    <source>
        <strain evidence="1">VKM Ac-1447</strain>
    </source>
</reference>
<dbReference type="AlphaFoldDB" id="A0A9W6M4F6"/>
<evidence type="ECO:0000313" key="1">
    <source>
        <dbReference type="EMBL" id="GLJ81105.1"/>
    </source>
</evidence>
<dbReference type="Proteomes" id="UP001142317">
    <property type="component" value="Unassembled WGS sequence"/>
</dbReference>
<sequence>MRGGEPALPLVAEPGEDAVSRGSLALALRERAGGGHEGRESHGIRLDAAGADRLGITEFRVECRGCGDIGPAGTQVRVCSAA</sequence>